<evidence type="ECO:0000256" key="10">
    <source>
        <dbReference type="ARBA" id="ARBA00023180"/>
    </source>
</evidence>
<evidence type="ECO:0000256" key="5">
    <source>
        <dbReference type="ARBA" id="ARBA00022692"/>
    </source>
</evidence>
<name>A0AAD5LGV0_9CRUS</name>
<feature type="transmembrane region" description="Helical" evidence="12">
    <location>
        <begin position="41"/>
        <end position="61"/>
    </location>
</feature>
<keyword evidence="6" id="KW-0735">Signal-anchor</keyword>
<keyword evidence="9 12" id="KW-0472">Membrane</keyword>
<dbReference type="EMBL" id="WJBH02000002">
    <property type="protein sequence ID" value="KAI9562436.1"/>
    <property type="molecule type" value="Genomic_DNA"/>
</dbReference>
<dbReference type="GO" id="GO:0006493">
    <property type="term" value="P:protein O-linked glycosylation"/>
    <property type="evidence" value="ECO:0007669"/>
    <property type="project" value="TreeGrafter"/>
</dbReference>
<dbReference type="PANTHER" id="PTHR11214:SF379">
    <property type="entry name" value="HEXOSYLTRANSFERASE-RELATED"/>
    <property type="match status" value="1"/>
</dbReference>
<comment type="similarity">
    <text evidence="2">Belongs to the glycosyltransferase 31 family.</text>
</comment>
<dbReference type="Gene3D" id="3.90.550.50">
    <property type="match status" value="1"/>
</dbReference>
<evidence type="ECO:0000256" key="8">
    <source>
        <dbReference type="ARBA" id="ARBA00023034"/>
    </source>
</evidence>
<keyword evidence="7 12" id="KW-1133">Transmembrane helix</keyword>
<dbReference type="Proteomes" id="UP000820818">
    <property type="component" value="Linkage Group LG2"/>
</dbReference>
<evidence type="ECO:0000256" key="6">
    <source>
        <dbReference type="ARBA" id="ARBA00022968"/>
    </source>
</evidence>
<evidence type="ECO:0000256" key="9">
    <source>
        <dbReference type="ARBA" id="ARBA00023136"/>
    </source>
</evidence>
<evidence type="ECO:0000256" key="11">
    <source>
        <dbReference type="SAM" id="MobiDB-lite"/>
    </source>
</evidence>
<evidence type="ECO:0000256" key="1">
    <source>
        <dbReference type="ARBA" id="ARBA00004323"/>
    </source>
</evidence>
<gene>
    <name evidence="13" type="ORF">GHT06_009866</name>
</gene>
<keyword evidence="10" id="KW-0325">Glycoprotein</keyword>
<reference evidence="13 14" key="1">
    <citation type="submission" date="2022-05" db="EMBL/GenBank/DDBJ databases">
        <title>A multi-omics perspective on studying reproductive biology in Daphnia sinensis.</title>
        <authorList>
            <person name="Jia J."/>
        </authorList>
    </citation>
    <scope>NUCLEOTIDE SEQUENCE [LARGE SCALE GENOMIC DNA]</scope>
    <source>
        <strain evidence="13 14">WSL</strain>
    </source>
</reference>
<evidence type="ECO:0000313" key="14">
    <source>
        <dbReference type="Proteomes" id="UP000820818"/>
    </source>
</evidence>
<keyword evidence="5 12" id="KW-0812">Transmembrane</keyword>
<evidence type="ECO:0008006" key="15">
    <source>
        <dbReference type="Google" id="ProtNLM"/>
    </source>
</evidence>
<keyword evidence="8" id="KW-0333">Golgi apparatus</keyword>
<evidence type="ECO:0000313" key="13">
    <source>
        <dbReference type="EMBL" id="KAI9562436.1"/>
    </source>
</evidence>
<dbReference type="InterPro" id="IPR002659">
    <property type="entry name" value="Glyco_trans_31"/>
</dbReference>
<dbReference type="SMR" id="A0AAD5LGV0"/>
<sequence length="572" mass="64110">MGNCHFSQIIEKKRIITFSFIHFFLDEPMSISRPAGRIVRVTRGLLILLSAVAIFGTIAFIHRMETTSKFNSDGHSVAQHLDNPVCLNCSRHGATSTESIIETTNNKITTADNKKPTTKSEKIEIAIPVNEDAAAAAAAEIVSPDEALPEEMIPDQESPAFQPPVIKTDPQQQPSPIPESFPQQQEHAQQQESLKIDEQNLQLKSSVSVHPPSIAGDINSVRQSASTNIHSDNMSRTLLHLESNKVAEPSLPVHSNSHTAKIQNAQIESLRGAARMNSVSQEQPQTQLKVGTEEENLPVLTRSLYQAGHYLPPKDVCPEQGEGMKLMILVTTAPGHAAQRDAVRSTWGHVAFRRDVGMAFMVGTSKNQSENLLIEKENFIYGDIIQGRFIDTYNNLTLKTISMLEWSWEHCSRARFLLKTDDDMYIHMPVLLSILDGAANRRRTIIGKVAKKWKPIRNVTSKYYISPTQFKPAMYPDFNTGPAYILTNDIIEPLYQASLNETFFKLEDVYVTGMVASPLKIQHINYPQFFNRRLKLDTCAVAKLASVHMVKTHEMFDLWKRLSDGLTRCSPK</sequence>
<organism evidence="13 14">
    <name type="scientific">Daphnia sinensis</name>
    <dbReference type="NCBI Taxonomy" id="1820382"/>
    <lineage>
        <taxon>Eukaryota</taxon>
        <taxon>Metazoa</taxon>
        <taxon>Ecdysozoa</taxon>
        <taxon>Arthropoda</taxon>
        <taxon>Crustacea</taxon>
        <taxon>Branchiopoda</taxon>
        <taxon>Diplostraca</taxon>
        <taxon>Cladocera</taxon>
        <taxon>Anomopoda</taxon>
        <taxon>Daphniidae</taxon>
        <taxon>Daphnia</taxon>
        <taxon>Daphnia similis group</taxon>
    </lineage>
</organism>
<feature type="region of interest" description="Disordered" evidence="11">
    <location>
        <begin position="155"/>
        <end position="193"/>
    </location>
</feature>
<dbReference type="PANTHER" id="PTHR11214">
    <property type="entry name" value="BETA-1,3-N-ACETYLGLUCOSAMINYLTRANSFERASE"/>
    <property type="match status" value="1"/>
</dbReference>
<accession>A0AAD5LGV0</accession>
<keyword evidence="3" id="KW-0328">Glycosyltransferase</keyword>
<dbReference type="GO" id="GO:0000139">
    <property type="term" value="C:Golgi membrane"/>
    <property type="evidence" value="ECO:0007669"/>
    <property type="project" value="UniProtKB-SubCell"/>
</dbReference>
<proteinExistence type="inferred from homology"/>
<dbReference type="AlphaFoldDB" id="A0AAD5LGV0"/>
<evidence type="ECO:0000256" key="12">
    <source>
        <dbReference type="SAM" id="Phobius"/>
    </source>
</evidence>
<evidence type="ECO:0000256" key="4">
    <source>
        <dbReference type="ARBA" id="ARBA00022679"/>
    </source>
</evidence>
<protein>
    <recommendedName>
        <fullName evidence="15">Hexosyltransferase</fullName>
    </recommendedName>
</protein>
<evidence type="ECO:0000256" key="7">
    <source>
        <dbReference type="ARBA" id="ARBA00022989"/>
    </source>
</evidence>
<feature type="compositionally biased region" description="Low complexity" evidence="11">
    <location>
        <begin position="183"/>
        <end position="192"/>
    </location>
</feature>
<evidence type="ECO:0000256" key="2">
    <source>
        <dbReference type="ARBA" id="ARBA00008661"/>
    </source>
</evidence>
<comment type="subcellular location">
    <subcellularLocation>
        <location evidence="1">Golgi apparatus membrane</location>
        <topology evidence="1">Single-pass type II membrane protein</topology>
    </subcellularLocation>
</comment>
<dbReference type="FunFam" id="3.90.550.50:FF:000001">
    <property type="entry name" value="Hexosyltransferase"/>
    <property type="match status" value="1"/>
</dbReference>
<dbReference type="GO" id="GO:0016758">
    <property type="term" value="F:hexosyltransferase activity"/>
    <property type="evidence" value="ECO:0007669"/>
    <property type="project" value="InterPro"/>
</dbReference>
<dbReference type="Pfam" id="PF01762">
    <property type="entry name" value="Galactosyl_T"/>
    <property type="match status" value="1"/>
</dbReference>
<keyword evidence="14" id="KW-1185">Reference proteome</keyword>
<keyword evidence="4" id="KW-0808">Transferase</keyword>
<evidence type="ECO:0000256" key="3">
    <source>
        <dbReference type="ARBA" id="ARBA00022676"/>
    </source>
</evidence>
<comment type="caution">
    <text evidence="13">The sequence shown here is derived from an EMBL/GenBank/DDBJ whole genome shotgun (WGS) entry which is preliminary data.</text>
</comment>